<accession>A0A0E0D1S8</accession>
<reference evidence="2" key="1">
    <citation type="submission" date="2015-04" db="UniProtKB">
        <authorList>
            <consortium name="EnsemblPlants"/>
        </authorList>
    </citation>
    <scope>IDENTIFICATION</scope>
</reference>
<evidence type="ECO:0000313" key="2">
    <source>
        <dbReference type="EnsemblPlants" id="OMERI03G18680.1"/>
    </source>
</evidence>
<name>A0A0E0D1S8_9ORYZ</name>
<feature type="region of interest" description="Disordered" evidence="1">
    <location>
        <begin position="31"/>
        <end position="66"/>
    </location>
</feature>
<evidence type="ECO:0000313" key="3">
    <source>
        <dbReference type="Proteomes" id="UP000008021"/>
    </source>
</evidence>
<proteinExistence type="predicted"/>
<evidence type="ECO:0000256" key="1">
    <source>
        <dbReference type="SAM" id="MobiDB-lite"/>
    </source>
</evidence>
<organism evidence="2">
    <name type="scientific">Oryza meridionalis</name>
    <dbReference type="NCBI Taxonomy" id="40149"/>
    <lineage>
        <taxon>Eukaryota</taxon>
        <taxon>Viridiplantae</taxon>
        <taxon>Streptophyta</taxon>
        <taxon>Embryophyta</taxon>
        <taxon>Tracheophyta</taxon>
        <taxon>Spermatophyta</taxon>
        <taxon>Magnoliopsida</taxon>
        <taxon>Liliopsida</taxon>
        <taxon>Poales</taxon>
        <taxon>Poaceae</taxon>
        <taxon>BOP clade</taxon>
        <taxon>Oryzoideae</taxon>
        <taxon>Oryzeae</taxon>
        <taxon>Oryzinae</taxon>
        <taxon>Oryza</taxon>
    </lineage>
</organism>
<dbReference type="AlphaFoldDB" id="A0A0E0D1S8"/>
<dbReference type="EnsemblPlants" id="OMERI03G18680.1">
    <property type="protein sequence ID" value="OMERI03G18680.1"/>
    <property type="gene ID" value="OMERI03G18680"/>
</dbReference>
<dbReference type="Proteomes" id="UP000008021">
    <property type="component" value="Chromosome 3"/>
</dbReference>
<protein>
    <submittedName>
        <fullName evidence="2">Uncharacterized protein</fullName>
    </submittedName>
</protein>
<feature type="compositionally biased region" description="Basic and acidic residues" evidence="1">
    <location>
        <begin position="47"/>
        <end position="58"/>
    </location>
</feature>
<reference evidence="2" key="2">
    <citation type="submission" date="2018-05" db="EMBL/GenBank/DDBJ databases">
        <title>OmerRS3 (Oryza meridionalis Reference Sequence Version 3).</title>
        <authorList>
            <person name="Zhang J."/>
            <person name="Kudrna D."/>
            <person name="Lee S."/>
            <person name="Talag J."/>
            <person name="Welchert J."/>
            <person name="Wing R.A."/>
        </authorList>
    </citation>
    <scope>NUCLEOTIDE SEQUENCE [LARGE SCALE GENOMIC DNA]</scope>
    <source>
        <strain evidence="2">cv. OR44</strain>
    </source>
</reference>
<keyword evidence="3" id="KW-1185">Reference proteome</keyword>
<sequence length="175" mass="19430">MATARRDQIMPSNIPKKYQEIDHANHHLQTSPHIASGFRGMRPPTRRTTEIERADDRGGPATAGRTEATREILRRADLPSRTHLLSVLYRPPRPCRSEAAGAGRRFGACRRAFVVGGGATRPRAALPGGCPTAGGRISGGIEIPRRESGERRRRRATNLEERGRSFRFYFDSFVG</sequence>
<dbReference type="HOGENOM" id="CLU_1534932_0_0_1"/>
<dbReference type="Gramene" id="OMERI03G18680.1">
    <property type="protein sequence ID" value="OMERI03G18680.1"/>
    <property type="gene ID" value="OMERI03G18680"/>
</dbReference>